<protein>
    <submittedName>
        <fullName evidence="2">Uncharacterized protein</fullName>
    </submittedName>
</protein>
<reference evidence="2 3" key="1">
    <citation type="journal article" date="2018" name="Sci. Rep.">
        <title>Genomic signatures of local adaptation to the degree of environmental predictability in rotifers.</title>
        <authorList>
            <person name="Franch-Gras L."/>
            <person name="Hahn C."/>
            <person name="Garcia-Roger E.M."/>
            <person name="Carmona M.J."/>
            <person name="Serra M."/>
            <person name="Gomez A."/>
        </authorList>
    </citation>
    <scope>NUCLEOTIDE SEQUENCE [LARGE SCALE GENOMIC DNA]</scope>
    <source>
        <strain evidence="2">HYR1</strain>
    </source>
</reference>
<dbReference type="AlphaFoldDB" id="A0A3M7RK68"/>
<organism evidence="2 3">
    <name type="scientific">Brachionus plicatilis</name>
    <name type="common">Marine rotifer</name>
    <name type="synonym">Brachionus muelleri</name>
    <dbReference type="NCBI Taxonomy" id="10195"/>
    <lineage>
        <taxon>Eukaryota</taxon>
        <taxon>Metazoa</taxon>
        <taxon>Spiralia</taxon>
        <taxon>Gnathifera</taxon>
        <taxon>Rotifera</taxon>
        <taxon>Eurotatoria</taxon>
        <taxon>Monogononta</taxon>
        <taxon>Pseudotrocha</taxon>
        <taxon>Ploima</taxon>
        <taxon>Brachionidae</taxon>
        <taxon>Brachionus</taxon>
    </lineage>
</organism>
<comment type="caution">
    <text evidence="2">The sequence shown here is derived from an EMBL/GenBank/DDBJ whole genome shotgun (WGS) entry which is preliminary data.</text>
</comment>
<evidence type="ECO:0000313" key="3">
    <source>
        <dbReference type="Proteomes" id="UP000276133"/>
    </source>
</evidence>
<evidence type="ECO:0000256" key="1">
    <source>
        <dbReference type="SAM" id="MobiDB-lite"/>
    </source>
</evidence>
<gene>
    <name evidence="2" type="ORF">BpHYR1_016274</name>
</gene>
<name>A0A3M7RK68_BRAPC</name>
<sequence length="68" mass="7762">MFPSPVSKPNIKSSPIPSNKPLNELNVFWKFNKIKNNIINKIHFATEIYLKGSPTSKENTCLFKNILS</sequence>
<dbReference type="EMBL" id="REGN01003193">
    <property type="protein sequence ID" value="RNA23956.1"/>
    <property type="molecule type" value="Genomic_DNA"/>
</dbReference>
<proteinExistence type="predicted"/>
<feature type="region of interest" description="Disordered" evidence="1">
    <location>
        <begin position="1"/>
        <end position="20"/>
    </location>
</feature>
<evidence type="ECO:0000313" key="2">
    <source>
        <dbReference type="EMBL" id="RNA23956.1"/>
    </source>
</evidence>
<keyword evidence="3" id="KW-1185">Reference proteome</keyword>
<accession>A0A3M7RK68</accession>
<dbReference type="Proteomes" id="UP000276133">
    <property type="component" value="Unassembled WGS sequence"/>
</dbReference>